<dbReference type="FunFam" id="2.60.200.30:FF:000006">
    <property type="entry name" value="probable NAD kinase 1"/>
    <property type="match status" value="1"/>
</dbReference>
<keyword evidence="5" id="KW-0520">NAD</keyword>
<dbReference type="GO" id="GO:0006741">
    <property type="term" value="P:NADP+ biosynthetic process"/>
    <property type="evidence" value="ECO:0007669"/>
    <property type="project" value="InterPro"/>
</dbReference>
<feature type="compositionally biased region" description="Polar residues" evidence="6">
    <location>
        <begin position="426"/>
        <end position="446"/>
    </location>
</feature>
<comment type="similarity">
    <text evidence="1">Belongs to the NAD kinase family.</text>
</comment>
<feature type="compositionally biased region" description="Low complexity" evidence="6">
    <location>
        <begin position="475"/>
        <end position="486"/>
    </location>
</feature>
<dbReference type="GO" id="GO:0003951">
    <property type="term" value="F:NAD+ kinase activity"/>
    <property type="evidence" value="ECO:0007669"/>
    <property type="project" value="InterPro"/>
</dbReference>
<dbReference type="SUPFAM" id="SSF111331">
    <property type="entry name" value="NAD kinase/diacylglycerol kinase-like"/>
    <property type="match status" value="1"/>
</dbReference>
<feature type="region of interest" description="Disordered" evidence="6">
    <location>
        <begin position="887"/>
        <end position="953"/>
    </location>
</feature>
<evidence type="ECO:0000313" key="7">
    <source>
        <dbReference type="EMBL" id="KAG2430425.1"/>
    </source>
</evidence>
<gene>
    <name evidence="7" type="ORF">HXX76_009950</name>
</gene>
<feature type="region of interest" description="Disordered" evidence="6">
    <location>
        <begin position="1249"/>
        <end position="1274"/>
    </location>
</feature>
<feature type="region of interest" description="Disordered" evidence="6">
    <location>
        <begin position="541"/>
        <end position="566"/>
    </location>
</feature>
<feature type="region of interest" description="Disordered" evidence="6">
    <location>
        <begin position="1433"/>
        <end position="1479"/>
    </location>
</feature>
<feature type="compositionally biased region" description="Low complexity" evidence="6">
    <location>
        <begin position="1461"/>
        <end position="1479"/>
    </location>
</feature>
<dbReference type="GO" id="GO:0019674">
    <property type="term" value="P:NAD+ metabolic process"/>
    <property type="evidence" value="ECO:0007669"/>
    <property type="project" value="InterPro"/>
</dbReference>
<evidence type="ECO:0000256" key="5">
    <source>
        <dbReference type="ARBA" id="ARBA00023027"/>
    </source>
</evidence>
<proteinExistence type="inferred from homology"/>
<dbReference type="Gene3D" id="2.60.200.30">
    <property type="entry name" value="Probable inorganic polyphosphate/atp-NAD kinase, domain 2"/>
    <property type="match status" value="1"/>
</dbReference>
<feature type="compositionally biased region" description="Low complexity" evidence="6">
    <location>
        <begin position="1438"/>
        <end position="1447"/>
    </location>
</feature>
<feature type="compositionally biased region" description="Low complexity" evidence="6">
    <location>
        <begin position="541"/>
        <end position="552"/>
    </location>
</feature>
<evidence type="ECO:0008006" key="9">
    <source>
        <dbReference type="Google" id="ProtNLM"/>
    </source>
</evidence>
<evidence type="ECO:0000313" key="8">
    <source>
        <dbReference type="Proteomes" id="UP000650467"/>
    </source>
</evidence>
<dbReference type="HAMAP" id="MF_00361">
    <property type="entry name" value="NAD_kinase"/>
    <property type="match status" value="1"/>
</dbReference>
<feature type="region of interest" description="Disordered" evidence="6">
    <location>
        <begin position="624"/>
        <end position="675"/>
    </location>
</feature>
<dbReference type="Proteomes" id="UP000650467">
    <property type="component" value="Unassembled WGS sequence"/>
</dbReference>
<evidence type="ECO:0000256" key="4">
    <source>
        <dbReference type="ARBA" id="ARBA00022857"/>
    </source>
</evidence>
<feature type="region of interest" description="Disordered" evidence="6">
    <location>
        <begin position="970"/>
        <end position="1125"/>
    </location>
</feature>
<dbReference type="EMBL" id="JAEHOC010000027">
    <property type="protein sequence ID" value="KAG2430425.1"/>
    <property type="molecule type" value="Genomic_DNA"/>
</dbReference>
<feature type="region of interest" description="Disordered" evidence="6">
    <location>
        <begin position="722"/>
        <end position="793"/>
    </location>
</feature>
<feature type="compositionally biased region" description="Pro residues" evidence="6">
    <location>
        <begin position="1044"/>
        <end position="1058"/>
    </location>
</feature>
<feature type="compositionally biased region" description="Pro residues" evidence="6">
    <location>
        <begin position="1106"/>
        <end position="1119"/>
    </location>
</feature>
<keyword evidence="4" id="KW-0521">NADP</keyword>
<protein>
    <recommendedName>
        <fullName evidence="9">NAD(+) kinase</fullName>
    </recommendedName>
</protein>
<feature type="compositionally biased region" description="Gly residues" evidence="6">
    <location>
        <begin position="772"/>
        <end position="785"/>
    </location>
</feature>
<evidence type="ECO:0000256" key="1">
    <source>
        <dbReference type="ARBA" id="ARBA00010995"/>
    </source>
</evidence>
<feature type="compositionally biased region" description="Low complexity" evidence="6">
    <location>
        <begin position="627"/>
        <end position="645"/>
    </location>
</feature>
<evidence type="ECO:0000256" key="6">
    <source>
        <dbReference type="SAM" id="MobiDB-lite"/>
    </source>
</evidence>
<sequence>MLLGGRALSQHPEAERRAYQFGAVLSLSLSLVFGTPAARSAGASSSFHRRSEPVYNAAASGDAAGRSEPGVDDSPTQQRSVSITGAVGVAGPGDTAPAGPSAAVAAAAAGAVAALAALAGPLPAPPSPWLSNAAAAAVLGSPPRLGRREFAGAHHRPSASASSTLLGRAAAAGAAAASGAGSGAPVPLLSGANGGAASYASAGAAAAASTASSAGGVAAGGSAGAGMGGLHHAAGARLGSSSTSSLNSLMGGTASSAGAASGRGHGRAGFKLVLHGGSDASTSLRQLTSYGAMFPAGAGAGAGASGGGGSSLGGMAGGGAAASGANGLANDGGALEPGGGSFGSIVGGAGVRESTSASDLESSGGGGKPSAARELRPPLSQQQPRHAPPGGGGVAMSYDPAAAAVGRLAGASPPLHPVSLRAHSLGSGSASGMTLDTALSPTTSVTGAGPGAGAAWQPDQPSPSPHGPPPGLGPAPGAAWDPAKGAQASPGAWSVIEPAEQGGGGPMPPPSASGSAAAEASAGAPGWCAADTPAAARPLEAAPAGPAEDAAASRVAGTSAGGVDWQQQPEPLELEPGLELEQELEQGQGLEQEPHEAAEERDQLLPLLGLSRRRLGGAAHHPHLLQAQPAPGAPGPIAAAAGGAPPRVPPSAPSATAAPPPTPVGAPVVPQPPVTRTQSAFMSPAASTLSLSRLNSQPTSSAAAAAATQLLTPGAPPLPSAFSAPYAAAPPPPPGAPPHVSRRDTMPAYLHGGHHNHHGHHGHHMGHLGHMGHVGGGGGGGGGPGHGPPQTEELSWHAGCLAKQLTKLQDDLNSIHASSNLIRCNRATCNLSGSVAPPGSPRHGGGGGVGSVGAGSTGLAHLGPLAASLAAAGGSVSGHGGLTGGGGGGGSLVGSPGAGGGFGGTPPQQAAGGTFSPFGGGGAAPSPGRPGSSSWRRMIGGSSDSGGAAAAGGGAGGGGGGLGGLAGVPVSVSSRLPPRGFSSGPVPTPHGLGTQDGPASPPPGSSGDGLQSEVTAAAAAAAAADGSARHDAVVEAAISSMGRPPVPPPQPPPPPPPAAATARAPSPFVPPKPAPADRGAARPQSPPASAHAPDTDSAGPATSAPTPSPTPPPPPPPVLGGPDCRTCQAASGEPAFVALYWVAKPAAALVVAKPAPAVRPTFLAVLSWLHARGVATYVEPAMLKAGLGLACKRPGGNAYRSRGLELAGGGGRRAAAAAAAAAAAERAGGERAGRSGSLGDVLSRAVSGGLAGAGDGPQPAAAGDTDGGGADTTASQALAEAEADAARAAGVGVASMDVEGGEGGAGGEGGEEEVLEEEDLMPGCSTGVPLLLSWPSVGEGDDCRSQGVPSDVAAAVDFVVVLGGDGTVLWTCHIFGNQSVPPVVPFNLGSLGFLTPFDPAHVTSVLQHVMEGGFPIMLRHRLHAHIVRAAPPPGSGSGCTTGACPTPSASRARLSLPPPASGGSASASESDSDSGATAAGAASGATASAATADAVREWVVLNEVVIDRGISPFLTNLECYCDGSLVTHVQGDGLIVATPTGSTAYNLAAGGSMVHPQVPGILFTPICPHSLSFRPLIFPDYVQLCIQVPSNSRAQMWCSFDGKDRQPLNAGDAVMIRMSAWPVPTVCSSDASRDWFSGVREGLHWNMRRLQAGAGQ</sequence>
<keyword evidence="2" id="KW-0808">Transferase</keyword>
<feature type="compositionally biased region" description="Pro residues" evidence="6">
    <location>
        <begin position="728"/>
        <end position="737"/>
    </location>
</feature>
<feature type="compositionally biased region" description="Gly residues" evidence="6">
    <location>
        <begin position="887"/>
        <end position="904"/>
    </location>
</feature>
<feature type="compositionally biased region" description="Low complexity" evidence="6">
    <location>
        <begin position="1008"/>
        <end position="1024"/>
    </location>
</feature>
<feature type="region of interest" description="Disordered" evidence="6">
    <location>
        <begin position="345"/>
        <end position="395"/>
    </location>
</feature>
<dbReference type="InterPro" id="IPR017438">
    <property type="entry name" value="ATP-NAD_kinase_N"/>
</dbReference>
<dbReference type="PANTHER" id="PTHR20275">
    <property type="entry name" value="NAD KINASE"/>
    <property type="match status" value="1"/>
</dbReference>
<dbReference type="InterPro" id="IPR002504">
    <property type="entry name" value="NADK"/>
</dbReference>
<feature type="compositionally biased region" description="Pro residues" evidence="6">
    <location>
        <begin position="460"/>
        <end position="473"/>
    </location>
</feature>
<feature type="region of interest" description="Disordered" evidence="6">
    <location>
        <begin position="57"/>
        <end position="79"/>
    </location>
</feature>
<feature type="compositionally biased region" description="Acidic residues" evidence="6">
    <location>
        <begin position="1309"/>
        <end position="1319"/>
    </location>
</feature>
<name>A0A835T0X8_CHLIN</name>
<comment type="caution">
    <text evidence="7">The sequence shown here is derived from an EMBL/GenBank/DDBJ whole genome shotgun (WGS) entry which is preliminary data.</text>
</comment>
<dbReference type="InterPro" id="IPR017437">
    <property type="entry name" value="ATP-NAD_kinase_PpnK-typ_C"/>
</dbReference>
<dbReference type="Pfam" id="PF01513">
    <property type="entry name" value="NAD_kinase"/>
    <property type="match status" value="1"/>
</dbReference>
<feature type="region of interest" description="Disordered" evidence="6">
    <location>
        <begin position="422"/>
        <end position="519"/>
    </location>
</feature>
<feature type="compositionally biased region" description="Basic residues" evidence="6">
    <location>
        <begin position="752"/>
        <end position="767"/>
    </location>
</feature>
<keyword evidence="8" id="KW-1185">Reference proteome</keyword>
<dbReference type="Gene3D" id="3.40.50.10330">
    <property type="entry name" value="Probable inorganic polyphosphate/atp-NAD kinase, domain 1"/>
    <property type="match status" value="1"/>
</dbReference>
<dbReference type="OrthoDB" id="24581at2759"/>
<keyword evidence="3" id="KW-0418">Kinase</keyword>
<feature type="compositionally biased region" description="Low complexity" evidence="6">
    <location>
        <begin position="924"/>
        <end position="948"/>
    </location>
</feature>
<evidence type="ECO:0000256" key="2">
    <source>
        <dbReference type="ARBA" id="ARBA00022679"/>
    </source>
</evidence>
<dbReference type="PANTHER" id="PTHR20275:SF0">
    <property type="entry name" value="NAD KINASE"/>
    <property type="match status" value="1"/>
</dbReference>
<feature type="region of interest" description="Disordered" evidence="6">
    <location>
        <begin position="1296"/>
        <end position="1319"/>
    </location>
</feature>
<organism evidence="7 8">
    <name type="scientific">Chlamydomonas incerta</name>
    <dbReference type="NCBI Taxonomy" id="51695"/>
    <lineage>
        <taxon>Eukaryota</taxon>
        <taxon>Viridiplantae</taxon>
        <taxon>Chlorophyta</taxon>
        <taxon>core chlorophytes</taxon>
        <taxon>Chlorophyceae</taxon>
        <taxon>CS clade</taxon>
        <taxon>Chlamydomonadales</taxon>
        <taxon>Chlamydomonadaceae</taxon>
        <taxon>Chlamydomonas</taxon>
    </lineage>
</organism>
<accession>A0A835T0X8</accession>
<dbReference type="Pfam" id="PF20143">
    <property type="entry name" value="NAD_kinase_C"/>
    <property type="match status" value="1"/>
</dbReference>
<feature type="compositionally biased region" description="Pro residues" evidence="6">
    <location>
        <begin position="646"/>
        <end position="673"/>
    </location>
</feature>
<evidence type="ECO:0000256" key="3">
    <source>
        <dbReference type="ARBA" id="ARBA00022777"/>
    </source>
</evidence>
<dbReference type="InterPro" id="IPR016064">
    <property type="entry name" value="NAD/diacylglycerol_kinase_sf"/>
</dbReference>
<reference evidence="7" key="1">
    <citation type="journal article" date="2020" name="bioRxiv">
        <title>Comparative genomics of Chlamydomonas.</title>
        <authorList>
            <person name="Craig R.J."/>
            <person name="Hasan A.R."/>
            <person name="Ness R.W."/>
            <person name="Keightley P.D."/>
        </authorList>
    </citation>
    <scope>NUCLEOTIDE SEQUENCE</scope>
    <source>
        <strain evidence="7">SAG 7.73</strain>
    </source>
</reference>
<feature type="compositionally biased region" description="Low complexity" evidence="6">
    <location>
        <begin position="905"/>
        <end position="917"/>
    </location>
</feature>